<gene>
    <name evidence="1" type="ORF">ASPSYDRAFT_93556</name>
</gene>
<evidence type="ECO:0000313" key="2">
    <source>
        <dbReference type="Proteomes" id="UP000184356"/>
    </source>
</evidence>
<reference evidence="2" key="1">
    <citation type="journal article" date="2017" name="Genome Biol.">
        <title>Comparative genomics reveals high biological diversity and specific adaptations in the industrially and medically important fungal genus Aspergillus.</title>
        <authorList>
            <person name="de Vries R.P."/>
            <person name="Riley R."/>
            <person name="Wiebenga A."/>
            <person name="Aguilar-Osorio G."/>
            <person name="Amillis S."/>
            <person name="Uchima C.A."/>
            <person name="Anderluh G."/>
            <person name="Asadollahi M."/>
            <person name="Askin M."/>
            <person name="Barry K."/>
            <person name="Battaglia E."/>
            <person name="Bayram O."/>
            <person name="Benocci T."/>
            <person name="Braus-Stromeyer S.A."/>
            <person name="Caldana C."/>
            <person name="Canovas D."/>
            <person name="Cerqueira G.C."/>
            <person name="Chen F."/>
            <person name="Chen W."/>
            <person name="Choi C."/>
            <person name="Clum A."/>
            <person name="Dos Santos R.A."/>
            <person name="Damasio A.R."/>
            <person name="Diallinas G."/>
            <person name="Emri T."/>
            <person name="Fekete E."/>
            <person name="Flipphi M."/>
            <person name="Freyberg S."/>
            <person name="Gallo A."/>
            <person name="Gournas C."/>
            <person name="Habgood R."/>
            <person name="Hainaut M."/>
            <person name="Harispe M.L."/>
            <person name="Henrissat B."/>
            <person name="Hilden K.S."/>
            <person name="Hope R."/>
            <person name="Hossain A."/>
            <person name="Karabika E."/>
            <person name="Karaffa L."/>
            <person name="Karanyi Z."/>
            <person name="Krasevec N."/>
            <person name="Kuo A."/>
            <person name="Kusch H."/>
            <person name="LaButti K."/>
            <person name="Lagendijk E.L."/>
            <person name="Lapidus A."/>
            <person name="Levasseur A."/>
            <person name="Lindquist E."/>
            <person name="Lipzen A."/>
            <person name="Logrieco A.F."/>
            <person name="MacCabe A."/>
            <person name="Maekelae M.R."/>
            <person name="Malavazi I."/>
            <person name="Melin P."/>
            <person name="Meyer V."/>
            <person name="Mielnichuk N."/>
            <person name="Miskei M."/>
            <person name="Molnar A.P."/>
            <person name="Mule G."/>
            <person name="Ngan C.Y."/>
            <person name="Orejas M."/>
            <person name="Orosz E."/>
            <person name="Ouedraogo J.P."/>
            <person name="Overkamp K.M."/>
            <person name="Park H.-S."/>
            <person name="Perrone G."/>
            <person name="Piumi F."/>
            <person name="Punt P.J."/>
            <person name="Ram A.F."/>
            <person name="Ramon A."/>
            <person name="Rauscher S."/>
            <person name="Record E."/>
            <person name="Riano-Pachon D.M."/>
            <person name="Robert V."/>
            <person name="Roehrig J."/>
            <person name="Ruller R."/>
            <person name="Salamov A."/>
            <person name="Salih N.S."/>
            <person name="Samson R.A."/>
            <person name="Sandor E."/>
            <person name="Sanguinetti M."/>
            <person name="Schuetze T."/>
            <person name="Sepcic K."/>
            <person name="Shelest E."/>
            <person name="Sherlock G."/>
            <person name="Sophianopoulou V."/>
            <person name="Squina F.M."/>
            <person name="Sun H."/>
            <person name="Susca A."/>
            <person name="Todd R.B."/>
            <person name="Tsang A."/>
            <person name="Unkles S.E."/>
            <person name="van de Wiele N."/>
            <person name="van Rossen-Uffink D."/>
            <person name="Oliveira J.V."/>
            <person name="Vesth T.C."/>
            <person name="Visser J."/>
            <person name="Yu J.-H."/>
            <person name="Zhou M."/>
            <person name="Andersen M.R."/>
            <person name="Archer D.B."/>
            <person name="Baker S.E."/>
            <person name="Benoit I."/>
            <person name="Brakhage A.A."/>
            <person name="Braus G.H."/>
            <person name="Fischer R."/>
            <person name="Frisvad J.C."/>
            <person name="Goldman G.H."/>
            <person name="Houbraken J."/>
            <person name="Oakley B."/>
            <person name="Pocsi I."/>
            <person name="Scazzocchio C."/>
            <person name="Seiboth B."/>
            <person name="vanKuyk P.A."/>
            <person name="Wortman J."/>
            <person name="Dyer P.S."/>
            <person name="Grigoriev I.V."/>
        </authorList>
    </citation>
    <scope>NUCLEOTIDE SEQUENCE [LARGE SCALE GENOMIC DNA]</scope>
    <source>
        <strain evidence="2">CBS 593.65</strain>
    </source>
</reference>
<dbReference type="GeneID" id="63768927"/>
<dbReference type="Proteomes" id="UP000184356">
    <property type="component" value="Unassembled WGS sequence"/>
</dbReference>
<organism evidence="1 2">
    <name type="scientific">Aspergillus sydowii CBS 593.65</name>
    <dbReference type="NCBI Taxonomy" id="1036612"/>
    <lineage>
        <taxon>Eukaryota</taxon>
        <taxon>Fungi</taxon>
        <taxon>Dikarya</taxon>
        <taxon>Ascomycota</taxon>
        <taxon>Pezizomycotina</taxon>
        <taxon>Eurotiomycetes</taxon>
        <taxon>Eurotiomycetidae</taxon>
        <taxon>Eurotiales</taxon>
        <taxon>Aspergillaceae</taxon>
        <taxon>Aspergillus</taxon>
        <taxon>Aspergillus subgen. Nidulantes</taxon>
    </lineage>
</organism>
<accession>A0A1L9T5C7</accession>
<dbReference type="EMBL" id="KV878594">
    <property type="protein sequence ID" value="OJJ54644.1"/>
    <property type="molecule type" value="Genomic_DNA"/>
</dbReference>
<name>A0A1L9T5C7_9EURO</name>
<proteinExistence type="predicted"/>
<keyword evidence="2" id="KW-1185">Reference proteome</keyword>
<dbReference type="VEuPathDB" id="FungiDB:ASPSYDRAFT_93556"/>
<dbReference type="OrthoDB" id="5130616at2759"/>
<sequence>MLTSLPNEILINITGFLDNVLLPYAFTSIFMNSDCRWTLSCLVDTLLRKPGCGAAVRSLSLIGGPCRHSRKLRFNRELLTRALQRIAHTEEELVEWRDDLEGNPTDGWGGYTEDVWRAVLLSLVPNLETLEVGCKAPNHETPFDVRRAFTRLRSVSIPEWDCDDTPINACDIMNSFGLPSLQQFSGYGVADFADNDEVSRITKLGAFSNVNDIFFYGSNSTNGFASFVLVCEKLQSFVYENIVWGEWGEPWNPPAIFNTLFHHKDTLVKIHVYNADSLKDLRIRVTNLLDWDRQEKVSRNDLFSVLPASLVSLTIENYDERPNLIDMVEQIEDIMRHRMGNFSLLESLEICGCFLDLLGPEEDDGMRPGFKPAMALLSIACESSGVDFAVRESEPF</sequence>
<evidence type="ECO:0000313" key="1">
    <source>
        <dbReference type="EMBL" id="OJJ54644.1"/>
    </source>
</evidence>
<protein>
    <recommendedName>
        <fullName evidence="3">F-box domain-containing protein</fullName>
    </recommendedName>
</protein>
<evidence type="ECO:0008006" key="3">
    <source>
        <dbReference type="Google" id="ProtNLM"/>
    </source>
</evidence>
<dbReference type="AlphaFoldDB" id="A0A1L9T5C7"/>
<dbReference type="RefSeq" id="XP_040698450.1">
    <property type="nucleotide sequence ID" value="XM_040852854.1"/>
</dbReference>